<evidence type="ECO:0000256" key="2">
    <source>
        <dbReference type="ARBA" id="ARBA00005019"/>
    </source>
</evidence>
<dbReference type="OrthoDB" id="5295945at2"/>
<dbReference type="GO" id="GO:0009435">
    <property type="term" value="P:NAD+ biosynthetic process"/>
    <property type="evidence" value="ECO:0007669"/>
    <property type="project" value="UniProtKB-UniRule"/>
</dbReference>
<evidence type="ECO:0000313" key="14">
    <source>
        <dbReference type="Proteomes" id="UP000286715"/>
    </source>
</evidence>
<reference evidence="13 14" key="1">
    <citation type="submission" date="2018-11" db="EMBL/GenBank/DDBJ databases">
        <title>Schleiferia aggregans sp. nov., a moderately thermophilic heterotrophic bacterium isolated from microbial mats at a terrestrial hot spring.</title>
        <authorList>
            <person name="Iino T."/>
            <person name="Ohkuma M."/>
            <person name="Haruta S."/>
        </authorList>
    </citation>
    <scope>NUCLEOTIDE SEQUENCE [LARGE SCALE GENOMIC DNA]</scope>
    <source>
        <strain evidence="13 14">LA</strain>
    </source>
</reference>
<evidence type="ECO:0000256" key="9">
    <source>
        <dbReference type="ARBA" id="ARBA00023027"/>
    </source>
</evidence>
<evidence type="ECO:0000256" key="6">
    <source>
        <dbReference type="ARBA" id="ARBA00022695"/>
    </source>
</evidence>
<dbReference type="EMBL" id="BHZE01000001">
    <property type="protein sequence ID" value="GCD76534.1"/>
    <property type="molecule type" value="Genomic_DNA"/>
</dbReference>
<keyword evidence="8 11" id="KW-0067">ATP-binding</keyword>
<comment type="catalytic activity">
    <reaction evidence="10 11">
        <text>nicotinate beta-D-ribonucleotide + ATP + H(+) = deamido-NAD(+) + diphosphate</text>
        <dbReference type="Rhea" id="RHEA:22860"/>
        <dbReference type="ChEBI" id="CHEBI:15378"/>
        <dbReference type="ChEBI" id="CHEBI:30616"/>
        <dbReference type="ChEBI" id="CHEBI:33019"/>
        <dbReference type="ChEBI" id="CHEBI:57502"/>
        <dbReference type="ChEBI" id="CHEBI:58437"/>
        <dbReference type="EC" id="2.7.7.18"/>
    </reaction>
</comment>
<keyword evidence="5 11" id="KW-0808">Transferase</keyword>
<name>A0A401XHS0_9FLAO</name>
<accession>A0A401XHS0</accession>
<dbReference type="Gene3D" id="3.40.50.620">
    <property type="entry name" value="HUPs"/>
    <property type="match status" value="1"/>
</dbReference>
<evidence type="ECO:0000256" key="10">
    <source>
        <dbReference type="ARBA" id="ARBA00048721"/>
    </source>
</evidence>
<keyword evidence="14" id="KW-1185">Reference proteome</keyword>
<evidence type="ECO:0000259" key="12">
    <source>
        <dbReference type="Pfam" id="PF01467"/>
    </source>
</evidence>
<dbReference type="PANTHER" id="PTHR39321:SF3">
    <property type="entry name" value="PHOSPHOPANTETHEINE ADENYLYLTRANSFERASE"/>
    <property type="match status" value="1"/>
</dbReference>
<dbReference type="GO" id="GO:0005524">
    <property type="term" value="F:ATP binding"/>
    <property type="evidence" value="ECO:0007669"/>
    <property type="project" value="UniProtKB-KW"/>
</dbReference>
<keyword evidence="9 11" id="KW-0520">NAD</keyword>
<proteinExistence type="inferred from homology"/>
<dbReference type="CDD" id="cd02165">
    <property type="entry name" value="NMNAT"/>
    <property type="match status" value="1"/>
</dbReference>
<keyword evidence="4 11" id="KW-0662">Pyridine nucleotide biosynthesis</keyword>
<gene>
    <name evidence="11 13" type="primary">nadD</name>
    <name evidence="13" type="ORF">JCM31826_00160</name>
</gene>
<dbReference type="UniPathway" id="UPA00253">
    <property type="reaction ID" value="UER00332"/>
</dbReference>
<comment type="pathway">
    <text evidence="2 11">Cofactor biosynthesis; NAD(+) biosynthesis; deamido-NAD(+) from nicotinate D-ribonucleotide: step 1/1.</text>
</comment>
<evidence type="ECO:0000256" key="11">
    <source>
        <dbReference type="HAMAP-Rule" id="MF_00244"/>
    </source>
</evidence>
<evidence type="ECO:0000256" key="3">
    <source>
        <dbReference type="ARBA" id="ARBA00009014"/>
    </source>
</evidence>
<keyword evidence="6 11" id="KW-0548">Nucleotidyltransferase</keyword>
<dbReference type="EC" id="2.7.7.18" evidence="11"/>
<dbReference type="InterPro" id="IPR014729">
    <property type="entry name" value="Rossmann-like_a/b/a_fold"/>
</dbReference>
<dbReference type="NCBIfam" id="TIGR00482">
    <property type="entry name" value="nicotinate (nicotinamide) nucleotide adenylyltransferase"/>
    <property type="match status" value="1"/>
</dbReference>
<organism evidence="13 14">
    <name type="scientific">Thermaurantimonas aggregans</name>
    <dbReference type="NCBI Taxonomy" id="2173829"/>
    <lineage>
        <taxon>Bacteria</taxon>
        <taxon>Pseudomonadati</taxon>
        <taxon>Bacteroidota</taxon>
        <taxon>Flavobacteriia</taxon>
        <taxon>Flavobacteriales</taxon>
        <taxon>Schleiferiaceae</taxon>
        <taxon>Thermaurantimonas</taxon>
    </lineage>
</organism>
<dbReference type="GO" id="GO:0004515">
    <property type="term" value="F:nicotinate-nucleotide adenylyltransferase activity"/>
    <property type="evidence" value="ECO:0007669"/>
    <property type="project" value="UniProtKB-UniRule"/>
</dbReference>
<dbReference type="InterPro" id="IPR005248">
    <property type="entry name" value="NadD/NMNAT"/>
</dbReference>
<comment type="function">
    <text evidence="1 11">Catalyzes the reversible adenylation of nicotinate mononucleotide (NaMN) to nicotinic acid adenine dinucleotide (NaAD).</text>
</comment>
<dbReference type="HAMAP" id="MF_00244">
    <property type="entry name" value="NaMN_adenylyltr"/>
    <property type="match status" value="1"/>
</dbReference>
<evidence type="ECO:0000256" key="5">
    <source>
        <dbReference type="ARBA" id="ARBA00022679"/>
    </source>
</evidence>
<evidence type="ECO:0000256" key="8">
    <source>
        <dbReference type="ARBA" id="ARBA00022840"/>
    </source>
</evidence>
<feature type="domain" description="Cytidyltransferase-like" evidence="12">
    <location>
        <begin position="6"/>
        <end position="164"/>
    </location>
</feature>
<dbReference type="NCBIfam" id="TIGR00125">
    <property type="entry name" value="cyt_tran_rel"/>
    <property type="match status" value="1"/>
</dbReference>
<comment type="caution">
    <text evidence="13">The sequence shown here is derived from an EMBL/GenBank/DDBJ whole genome shotgun (WGS) entry which is preliminary data.</text>
</comment>
<evidence type="ECO:0000256" key="7">
    <source>
        <dbReference type="ARBA" id="ARBA00022741"/>
    </source>
</evidence>
<dbReference type="InterPro" id="IPR004821">
    <property type="entry name" value="Cyt_trans-like"/>
</dbReference>
<evidence type="ECO:0000313" key="13">
    <source>
        <dbReference type="EMBL" id="GCD76534.1"/>
    </source>
</evidence>
<evidence type="ECO:0000256" key="1">
    <source>
        <dbReference type="ARBA" id="ARBA00002324"/>
    </source>
</evidence>
<dbReference type="AlphaFoldDB" id="A0A401XHS0"/>
<dbReference type="PANTHER" id="PTHR39321">
    <property type="entry name" value="NICOTINATE-NUCLEOTIDE ADENYLYLTRANSFERASE-RELATED"/>
    <property type="match status" value="1"/>
</dbReference>
<dbReference type="SUPFAM" id="SSF52374">
    <property type="entry name" value="Nucleotidylyl transferase"/>
    <property type="match status" value="1"/>
</dbReference>
<comment type="similarity">
    <text evidence="3 11">Belongs to the NadD family.</text>
</comment>
<keyword evidence="7 11" id="KW-0547">Nucleotide-binding</keyword>
<sequence length="192" mass="22563">MKKTGLFFGTFNPIHIGHLIIAQFFLNETDLEEVWFVISPKSPFKQKEKITDDRQRLYMVQLAIEGVQGLRASDVEFGMPKPNYTVHTLEKLRGLHPDKTFVLLMGADNIKNFRKWYEYEQILAHHTIYIYPRPFVRLDVDEGEFGMYFEKAPSMDISSTYIRDSLKAGKDVRFLLHHKVWNYIDATGLYTH</sequence>
<dbReference type="RefSeq" id="WP_124396614.1">
    <property type="nucleotide sequence ID" value="NZ_BHZE01000001.1"/>
</dbReference>
<dbReference type="Pfam" id="PF01467">
    <property type="entry name" value="CTP_transf_like"/>
    <property type="match status" value="1"/>
</dbReference>
<dbReference type="Proteomes" id="UP000286715">
    <property type="component" value="Unassembled WGS sequence"/>
</dbReference>
<evidence type="ECO:0000256" key="4">
    <source>
        <dbReference type="ARBA" id="ARBA00022642"/>
    </source>
</evidence>
<protein>
    <recommendedName>
        <fullName evidence="11">Probable nicotinate-nucleotide adenylyltransferase</fullName>
        <ecNumber evidence="11">2.7.7.18</ecNumber>
    </recommendedName>
    <alternativeName>
        <fullName evidence="11">Deamido-NAD(+) diphosphorylase</fullName>
    </alternativeName>
    <alternativeName>
        <fullName evidence="11">Deamido-NAD(+) pyrophosphorylase</fullName>
    </alternativeName>
    <alternativeName>
        <fullName evidence="11">Nicotinate mononucleotide adenylyltransferase</fullName>
        <shortName evidence="11">NaMN adenylyltransferase</shortName>
    </alternativeName>
</protein>